<name>A0ACC2B2X3_DIPCM</name>
<dbReference type="Proteomes" id="UP001162992">
    <property type="component" value="Chromosome 18"/>
</dbReference>
<sequence length="161" mass="18862">MGILWQIVLWLAPYAVPTLTLLYPLYASVRAIESTRKDDDHQWLSYWIIYSFLTLFELGAEPILKWIPFWPLAKLVFACWLVLPQFHGAAFVYERCLQPRVIRHLFCNEGNLADRQNKAAMQTAKNKPPTKRQATFKRTAKVRKRTTRKILEFFGMDNVSS</sequence>
<dbReference type="EMBL" id="CM055109">
    <property type="protein sequence ID" value="KAJ7524091.1"/>
    <property type="molecule type" value="Genomic_DNA"/>
</dbReference>
<keyword evidence="2" id="KW-1185">Reference proteome</keyword>
<proteinExistence type="predicted"/>
<accession>A0ACC2B2X3</accession>
<comment type="caution">
    <text evidence="1">The sequence shown here is derived from an EMBL/GenBank/DDBJ whole genome shotgun (WGS) entry which is preliminary data.</text>
</comment>
<protein>
    <submittedName>
        <fullName evidence="1">Uncharacterized protein</fullName>
    </submittedName>
</protein>
<evidence type="ECO:0000313" key="1">
    <source>
        <dbReference type="EMBL" id="KAJ7524091.1"/>
    </source>
</evidence>
<gene>
    <name evidence="1" type="ORF">O6H91_18G077300</name>
</gene>
<reference evidence="2" key="1">
    <citation type="journal article" date="2024" name="Proc. Natl. Acad. Sci. U.S.A.">
        <title>Extraordinary preservation of gene collinearity over three hundred million years revealed in homosporous lycophytes.</title>
        <authorList>
            <person name="Li C."/>
            <person name="Wickell D."/>
            <person name="Kuo L.Y."/>
            <person name="Chen X."/>
            <person name="Nie B."/>
            <person name="Liao X."/>
            <person name="Peng D."/>
            <person name="Ji J."/>
            <person name="Jenkins J."/>
            <person name="Williams M."/>
            <person name="Shu S."/>
            <person name="Plott C."/>
            <person name="Barry K."/>
            <person name="Rajasekar S."/>
            <person name="Grimwood J."/>
            <person name="Han X."/>
            <person name="Sun S."/>
            <person name="Hou Z."/>
            <person name="He W."/>
            <person name="Dai G."/>
            <person name="Sun C."/>
            <person name="Schmutz J."/>
            <person name="Leebens-Mack J.H."/>
            <person name="Li F.W."/>
            <person name="Wang L."/>
        </authorList>
    </citation>
    <scope>NUCLEOTIDE SEQUENCE [LARGE SCALE GENOMIC DNA]</scope>
    <source>
        <strain evidence="2">cv. PW_Plant_1</strain>
    </source>
</reference>
<evidence type="ECO:0000313" key="2">
    <source>
        <dbReference type="Proteomes" id="UP001162992"/>
    </source>
</evidence>
<organism evidence="1 2">
    <name type="scientific">Diphasiastrum complanatum</name>
    <name type="common">Issler's clubmoss</name>
    <name type="synonym">Lycopodium complanatum</name>
    <dbReference type="NCBI Taxonomy" id="34168"/>
    <lineage>
        <taxon>Eukaryota</taxon>
        <taxon>Viridiplantae</taxon>
        <taxon>Streptophyta</taxon>
        <taxon>Embryophyta</taxon>
        <taxon>Tracheophyta</taxon>
        <taxon>Lycopodiopsida</taxon>
        <taxon>Lycopodiales</taxon>
        <taxon>Lycopodiaceae</taxon>
        <taxon>Lycopodioideae</taxon>
        <taxon>Diphasiastrum</taxon>
    </lineage>
</organism>